<dbReference type="AlphaFoldDB" id="A0A0A8YLD6"/>
<protein>
    <submittedName>
        <fullName evidence="1">Uncharacterized protein</fullName>
    </submittedName>
</protein>
<reference evidence="1" key="2">
    <citation type="journal article" date="2015" name="Data Brief">
        <title>Shoot transcriptome of the giant reed, Arundo donax.</title>
        <authorList>
            <person name="Barrero R.A."/>
            <person name="Guerrero F.D."/>
            <person name="Moolhuijzen P."/>
            <person name="Goolsby J.A."/>
            <person name="Tidwell J."/>
            <person name="Bellgard S.E."/>
            <person name="Bellgard M.I."/>
        </authorList>
    </citation>
    <scope>NUCLEOTIDE SEQUENCE</scope>
    <source>
        <tissue evidence="1">Shoot tissue taken approximately 20 cm above the soil surface</tissue>
    </source>
</reference>
<organism evidence="1">
    <name type="scientific">Arundo donax</name>
    <name type="common">Giant reed</name>
    <name type="synonym">Donax arundinaceus</name>
    <dbReference type="NCBI Taxonomy" id="35708"/>
    <lineage>
        <taxon>Eukaryota</taxon>
        <taxon>Viridiplantae</taxon>
        <taxon>Streptophyta</taxon>
        <taxon>Embryophyta</taxon>
        <taxon>Tracheophyta</taxon>
        <taxon>Spermatophyta</taxon>
        <taxon>Magnoliopsida</taxon>
        <taxon>Liliopsida</taxon>
        <taxon>Poales</taxon>
        <taxon>Poaceae</taxon>
        <taxon>PACMAD clade</taxon>
        <taxon>Arundinoideae</taxon>
        <taxon>Arundineae</taxon>
        <taxon>Arundo</taxon>
    </lineage>
</organism>
<accession>A0A0A8YLD6</accession>
<sequence length="33" mass="3957">MYSCWSALIKLPSSFSFCQCKLHQFSRERTRQS</sequence>
<proteinExistence type="predicted"/>
<dbReference type="EMBL" id="GBRH01270529">
    <property type="protein sequence ID" value="JAD27366.1"/>
    <property type="molecule type" value="Transcribed_RNA"/>
</dbReference>
<name>A0A0A8YLD6_ARUDO</name>
<evidence type="ECO:0000313" key="1">
    <source>
        <dbReference type="EMBL" id="JAD27366.1"/>
    </source>
</evidence>
<reference evidence="1" key="1">
    <citation type="submission" date="2014-09" db="EMBL/GenBank/DDBJ databases">
        <authorList>
            <person name="Magalhaes I.L.F."/>
            <person name="Oliveira U."/>
            <person name="Santos F.R."/>
            <person name="Vidigal T.H.D.A."/>
            <person name="Brescovit A.D."/>
            <person name="Santos A.J."/>
        </authorList>
    </citation>
    <scope>NUCLEOTIDE SEQUENCE</scope>
    <source>
        <tissue evidence="1">Shoot tissue taken approximately 20 cm above the soil surface</tissue>
    </source>
</reference>